<dbReference type="InterPro" id="IPR032239">
    <property type="entry name" value="Cas9-BH"/>
</dbReference>
<dbReference type="NCBIfam" id="TIGR01865">
    <property type="entry name" value="cas_Csn1"/>
    <property type="match status" value="1"/>
</dbReference>
<evidence type="ECO:0000313" key="2">
    <source>
        <dbReference type="EMBL" id="TBX49380.1"/>
    </source>
</evidence>
<accession>A0A4Q9Y2R9</accession>
<dbReference type="Proteomes" id="UP000292648">
    <property type="component" value="Unassembled WGS sequence"/>
</dbReference>
<protein>
    <recommendedName>
        <fullName evidence="1">CRISPR-associated endonuclease Cas9 bridge helix domain-containing protein</fullName>
    </recommendedName>
</protein>
<dbReference type="InterPro" id="IPR036397">
    <property type="entry name" value="RNaseH_sf"/>
</dbReference>
<dbReference type="Pfam" id="PF16593">
    <property type="entry name" value="Cas9-BH"/>
    <property type="match status" value="1"/>
</dbReference>
<evidence type="ECO:0000259" key="1">
    <source>
        <dbReference type="Pfam" id="PF16593"/>
    </source>
</evidence>
<dbReference type="GO" id="GO:0004519">
    <property type="term" value="F:endonuclease activity"/>
    <property type="evidence" value="ECO:0007669"/>
    <property type="project" value="InterPro"/>
</dbReference>
<dbReference type="InterPro" id="IPR028629">
    <property type="entry name" value="Cas9"/>
</dbReference>
<dbReference type="AlphaFoldDB" id="A0A4Q9Y2R9"/>
<dbReference type="GO" id="GO:0003676">
    <property type="term" value="F:nucleic acid binding"/>
    <property type="evidence" value="ECO:0007669"/>
    <property type="project" value="InterPro"/>
</dbReference>
<dbReference type="EMBL" id="SEHH01000031">
    <property type="protein sequence ID" value="TBX49380.1"/>
    <property type="molecule type" value="Genomic_DNA"/>
</dbReference>
<evidence type="ECO:0000313" key="3">
    <source>
        <dbReference type="Proteomes" id="UP000292648"/>
    </source>
</evidence>
<gene>
    <name evidence="2" type="ORF">EUZ87_04065</name>
</gene>
<proteinExistence type="predicted"/>
<name>A0A4Q9Y2R9_9LACO</name>
<comment type="caution">
    <text evidence="2">The sequence shown here is derived from an EMBL/GenBank/DDBJ whole genome shotgun (WGS) entry which is preliminary data.</text>
</comment>
<reference evidence="2 3" key="1">
    <citation type="submission" date="2019-01" db="EMBL/GenBank/DDBJ databases">
        <title>Draft genome sequence of Lactobacillus paraplantarum OSY-TC318, a Producer of the novel lantibiotic Paraplantaracin TC318.</title>
        <authorList>
            <person name="Hussein W.E."/>
            <person name="Huang E."/>
            <person name="Yousef A.E."/>
        </authorList>
    </citation>
    <scope>NUCLEOTIDE SEQUENCE [LARGE SCALE GENOMIC DNA]</scope>
    <source>
        <strain evidence="2 3">OSY-TC318</strain>
    </source>
</reference>
<dbReference type="Gene3D" id="3.30.420.10">
    <property type="entry name" value="Ribonuclease H-like superfamily/Ribonuclease H"/>
    <property type="match status" value="1"/>
</dbReference>
<sequence length="188" mass="22107">MKKTVNYNLGLDIGTSSIGYAATDDQGRPVRHGNKTVIGARLFEEGKTAADTRTFRTTRRRLSRRRWRLGYLNRFFDNEIAKVDENFLPRLKASNRAHRDEKRLFRGALLFPETGDDAYYRDYPTIYHLRYALITKKKKFDIRLIYLALHHLIKYRGNFLDTTPISAFDAKTIDLTNQFEALNSYYNR</sequence>
<feature type="domain" description="CRISPR-associated endonuclease Cas9 bridge helix" evidence="1">
    <location>
        <begin position="52"/>
        <end position="84"/>
    </location>
</feature>
<organism evidence="2 3">
    <name type="scientific">Lactiplantibacillus paraplantarum</name>
    <dbReference type="NCBI Taxonomy" id="60520"/>
    <lineage>
        <taxon>Bacteria</taxon>
        <taxon>Bacillati</taxon>
        <taxon>Bacillota</taxon>
        <taxon>Bacilli</taxon>
        <taxon>Lactobacillales</taxon>
        <taxon>Lactobacillaceae</taxon>
        <taxon>Lactiplantibacillus</taxon>
    </lineage>
</organism>